<organism evidence="1 2">
    <name type="scientific">Kroppenstedtia sanguinis</name>
    <dbReference type="NCBI Taxonomy" id="1380684"/>
    <lineage>
        <taxon>Bacteria</taxon>
        <taxon>Bacillati</taxon>
        <taxon>Bacillota</taxon>
        <taxon>Bacilli</taxon>
        <taxon>Bacillales</taxon>
        <taxon>Thermoactinomycetaceae</taxon>
        <taxon>Kroppenstedtia</taxon>
    </lineage>
</organism>
<gene>
    <name evidence="1" type="ORF">ACFQ4Y_05790</name>
</gene>
<dbReference type="Proteomes" id="UP001597282">
    <property type="component" value="Unassembled WGS sequence"/>
</dbReference>
<protein>
    <submittedName>
        <fullName evidence="1">Uncharacterized protein</fullName>
    </submittedName>
</protein>
<comment type="caution">
    <text evidence="1">The sequence shown here is derived from an EMBL/GenBank/DDBJ whole genome shotgun (WGS) entry which is preliminary data.</text>
</comment>
<reference evidence="2" key="1">
    <citation type="journal article" date="2019" name="Int. J. Syst. Evol. Microbiol.">
        <title>The Global Catalogue of Microorganisms (GCM) 10K type strain sequencing project: providing services to taxonomists for standard genome sequencing and annotation.</title>
        <authorList>
            <consortium name="The Broad Institute Genomics Platform"/>
            <consortium name="The Broad Institute Genome Sequencing Center for Infectious Disease"/>
            <person name="Wu L."/>
            <person name="Ma J."/>
        </authorList>
    </citation>
    <scope>NUCLEOTIDE SEQUENCE [LARGE SCALE GENOMIC DNA]</scope>
    <source>
        <strain evidence="2">S1</strain>
    </source>
</reference>
<accession>A0ABW4C7A0</accession>
<evidence type="ECO:0000313" key="1">
    <source>
        <dbReference type="EMBL" id="MFD1426448.1"/>
    </source>
</evidence>
<dbReference type="PANTHER" id="PTHR43260">
    <property type="entry name" value="3-KETOSTEROID-DELTA-1-DEHYDROGENASE"/>
    <property type="match status" value="1"/>
</dbReference>
<evidence type="ECO:0000313" key="2">
    <source>
        <dbReference type="Proteomes" id="UP001597282"/>
    </source>
</evidence>
<proteinExistence type="predicted"/>
<dbReference type="PANTHER" id="PTHR43260:SF1">
    <property type="entry name" value="KSDD-LIKE STEROID DEHYDROGENASE RV0785"/>
    <property type="match status" value="1"/>
</dbReference>
<keyword evidence="2" id="KW-1185">Reference proteome</keyword>
<name>A0ABW4C7A0_9BACL</name>
<dbReference type="InterPro" id="IPR014614">
    <property type="entry name" value="KsdD_DH"/>
</dbReference>
<sequence>MSRYKQGLRGMGVRFFSMVGWAERGGPLADGHGNSVPRFHIV</sequence>
<dbReference type="EMBL" id="JBHTNU010000004">
    <property type="protein sequence ID" value="MFD1426448.1"/>
    <property type="molecule type" value="Genomic_DNA"/>
</dbReference>